<keyword evidence="1" id="KW-0732">Signal</keyword>
<proteinExistence type="predicted"/>
<name>A0AA38S270_9PEZI</name>
<accession>A0AA38S270</accession>
<evidence type="ECO:0000313" key="3">
    <source>
        <dbReference type="Proteomes" id="UP001174694"/>
    </source>
</evidence>
<dbReference type="Proteomes" id="UP001174694">
    <property type="component" value="Unassembled WGS sequence"/>
</dbReference>
<feature type="signal peptide" evidence="1">
    <location>
        <begin position="1"/>
        <end position="17"/>
    </location>
</feature>
<gene>
    <name evidence="2" type="ORF">NKR23_g23</name>
</gene>
<evidence type="ECO:0000313" key="2">
    <source>
        <dbReference type="EMBL" id="KAJ9157462.1"/>
    </source>
</evidence>
<protein>
    <submittedName>
        <fullName evidence="2">Uncharacterized protein</fullName>
    </submittedName>
</protein>
<keyword evidence="3" id="KW-1185">Reference proteome</keyword>
<comment type="caution">
    <text evidence="2">The sequence shown here is derived from an EMBL/GenBank/DDBJ whole genome shotgun (WGS) entry which is preliminary data.</text>
</comment>
<reference evidence="2" key="1">
    <citation type="submission" date="2022-07" db="EMBL/GenBank/DDBJ databases">
        <title>Fungi with potential for degradation of polypropylene.</title>
        <authorList>
            <person name="Gostincar C."/>
        </authorList>
    </citation>
    <scope>NUCLEOTIDE SEQUENCE</scope>
    <source>
        <strain evidence="2">EXF-13308</strain>
    </source>
</reference>
<organism evidence="2 3">
    <name type="scientific">Pleurostoma richardsiae</name>
    <dbReference type="NCBI Taxonomy" id="41990"/>
    <lineage>
        <taxon>Eukaryota</taxon>
        <taxon>Fungi</taxon>
        <taxon>Dikarya</taxon>
        <taxon>Ascomycota</taxon>
        <taxon>Pezizomycotina</taxon>
        <taxon>Sordariomycetes</taxon>
        <taxon>Sordariomycetidae</taxon>
        <taxon>Calosphaeriales</taxon>
        <taxon>Pleurostomataceae</taxon>
        <taxon>Pleurostoma</taxon>
    </lineage>
</organism>
<dbReference type="AlphaFoldDB" id="A0AA38S270"/>
<evidence type="ECO:0000256" key="1">
    <source>
        <dbReference type="SAM" id="SignalP"/>
    </source>
</evidence>
<dbReference type="EMBL" id="JANBVO010000001">
    <property type="protein sequence ID" value="KAJ9157462.1"/>
    <property type="molecule type" value="Genomic_DNA"/>
</dbReference>
<feature type="chain" id="PRO_5041287606" evidence="1">
    <location>
        <begin position="18"/>
        <end position="112"/>
    </location>
</feature>
<sequence>MKFIAAATALFAGLAAAAPRAARVQARDPTTVTLTFWAAADNIYTQDFPTDGTDLVVDSDLSFTYISSDAPGNIECISYGVKESVTTIYGSAQNVPVGPPEEQATAKCFRYM</sequence>